<feature type="domain" description="Bacterial bifunctional deaminase-reductase C-terminal" evidence="1">
    <location>
        <begin position="11"/>
        <end position="170"/>
    </location>
</feature>
<accession>A0A495AE19</accession>
<comment type="caution">
    <text evidence="2">The sequence shown here is derived from an EMBL/GenBank/DDBJ whole genome shotgun (WGS) entry which is preliminary data.</text>
</comment>
<dbReference type="RefSeq" id="WP_110919635.1">
    <property type="nucleotide sequence ID" value="NZ_PNJG02000001.1"/>
</dbReference>
<dbReference type="SUPFAM" id="SSF53597">
    <property type="entry name" value="Dihydrofolate reductase-like"/>
    <property type="match status" value="1"/>
</dbReference>
<dbReference type="PANTHER" id="PTHR38011:SF11">
    <property type="entry name" value="2,5-DIAMINO-6-RIBOSYLAMINO-4(3H)-PYRIMIDINONE 5'-PHOSPHATE REDUCTASE"/>
    <property type="match status" value="1"/>
</dbReference>
<evidence type="ECO:0000313" key="3">
    <source>
        <dbReference type="Proteomes" id="UP000249516"/>
    </source>
</evidence>
<dbReference type="InterPro" id="IPR024072">
    <property type="entry name" value="DHFR-like_dom_sf"/>
</dbReference>
<protein>
    <submittedName>
        <fullName evidence="2">Dihydrofolate reductase</fullName>
    </submittedName>
</protein>
<dbReference type="PANTHER" id="PTHR38011">
    <property type="entry name" value="DIHYDROFOLATE REDUCTASE FAMILY PROTEIN (AFU_ORTHOLOGUE AFUA_8G06820)"/>
    <property type="match status" value="1"/>
</dbReference>
<dbReference type="GO" id="GO:0009231">
    <property type="term" value="P:riboflavin biosynthetic process"/>
    <property type="evidence" value="ECO:0007669"/>
    <property type="project" value="InterPro"/>
</dbReference>
<dbReference type="OrthoDB" id="3427770at2"/>
<dbReference type="InterPro" id="IPR050765">
    <property type="entry name" value="Riboflavin_Biosynth_HTPR"/>
</dbReference>
<organism evidence="2 3">
    <name type="scientific">Kocuria tytonis</name>
    <dbReference type="NCBI Taxonomy" id="2054280"/>
    <lineage>
        <taxon>Bacteria</taxon>
        <taxon>Bacillati</taxon>
        <taxon>Actinomycetota</taxon>
        <taxon>Actinomycetes</taxon>
        <taxon>Micrococcales</taxon>
        <taxon>Micrococcaceae</taxon>
        <taxon>Kocuria</taxon>
    </lineage>
</organism>
<evidence type="ECO:0000313" key="2">
    <source>
        <dbReference type="EMBL" id="RKQ37185.1"/>
    </source>
</evidence>
<keyword evidence="3" id="KW-1185">Reference proteome</keyword>
<proteinExistence type="predicted"/>
<evidence type="ECO:0000259" key="1">
    <source>
        <dbReference type="Pfam" id="PF01872"/>
    </source>
</evidence>
<dbReference type="InterPro" id="IPR002734">
    <property type="entry name" value="RibDG_C"/>
</dbReference>
<dbReference type="EMBL" id="PNJG02000001">
    <property type="protein sequence ID" value="RKQ37185.1"/>
    <property type="molecule type" value="Genomic_DNA"/>
</dbReference>
<reference evidence="2 3" key="1">
    <citation type="submission" date="2018-10" db="EMBL/GenBank/DDBJ databases">
        <title>Kocuria tytouropygialis sp. nov., isolated from the uropygial gland of an American barn owl (Tyto furcata).</title>
        <authorList>
            <person name="Braun M.S."/>
            <person name="Wang E."/>
            <person name="Zimmermann S."/>
            <person name="Wagner H."/>
            <person name="Wink M."/>
        </authorList>
    </citation>
    <scope>NUCLEOTIDE SEQUENCE [LARGE SCALE GENOMIC DNA]</scope>
    <source>
        <strain evidence="2 3">442</strain>
    </source>
</reference>
<dbReference type="Pfam" id="PF01872">
    <property type="entry name" value="RibD_C"/>
    <property type="match status" value="1"/>
</dbReference>
<dbReference type="AlphaFoldDB" id="A0A495AE19"/>
<sequence length="189" mass="20925">MTHAKTWTGRVFIGASLDGFIARPDGDIGWLTDPPPRQHSYVDSSRHAESWETFFPSVDHVVMGRGTYETVSTFDEWPYIGKKVLVLSTTMAARDSRITVVQTLDEARETLAQGDARQVYIDGGQVIQTFLRHGLVDELTVSHAPVLIGSGIPLFGCLSHDVHLTLRASHAHDGMVHSTYDVTNLVPER</sequence>
<gene>
    <name evidence="2" type="ORF">C1C97_003655</name>
</gene>
<dbReference type="GO" id="GO:0008703">
    <property type="term" value="F:5-amino-6-(5-phosphoribosylamino)uracil reductase activity"/>
    <property type="evidence" value="ECO:0007669"/>
    <property type="project" value="InterPro"/>
</dbReference>
<dbReference type="Proteomes" id="UP000249516">
    <property type="component" value="Unassembled WGS sequence"/>
</dbReference>
<dbReference type="Gene3D" id="3.40.430.10">
    <property type="entry name" value="Dihydrofolate Reductase, subunit A"/>
    <property type="match status" value="1"/>
</dbReference>
<name>A0A495AE19_9MICC</name>